<evidence type="ECO:0000313" key="3">
    <source>
        <dbReference type="Proteomes" id="UP001519272"/>
    </source>
</evidence>
<sequence length="78" mass="9203">MIISVRKLVRFCKYSIIFMMLAYFLYKLLGVIDIYLLPVDKYRVPDGSAVKVFHIEQDGVSGVNKMSERLKLFFWYGE</sequence>
<name>A0ABS4FVS0_9BACL</name>
<keyword evidence="1" id="KW-0812">Transmembrane</keyword>
<keyword evidence="3" id="KW-1185">Reference proteome</keyword>
<dbReference type="RefSeq" id="WP_210090256.1">
    <property type="nucleotide sequence ID" value="NZ_JAGGKG010000017.1"/>
</dbReference>
<proteinExistence type="predicted"/>
<dbReference type="InterPro" id="IPR025321">
    <property type="entry name" value="DUF4227"/>
</dbReference>
<evidence type="ECO:0008006" key="4">
    <source>
        <dbReference type="Google" id="ProtNLM"/>
    </source>
</evidence>
<keyword evidence="1" id="KW-1133">Transmembrane helix</keyword>
<dbReference type="Pfam" id="PF14004">
    <property type="entry name" value="DUF4227"/>
    <property type="match status" value="1"/>
</dbReference>
<gene>
    <name evidence="2" type="ORF">J2Z32_003324</name>
</gene>
<comment type="caution">
    <text evidence="2">The sequence shown here is derived from an EMBL/GenBank/DDBJ whole genome shotgun (WGS) entry which is preliminary data.</text>
</comment>
<accession>A0ABS4FVS0</accession>
<feature type="transmembrane region" description="Helical" evidence="1">
    <location>
        <begin position="12"/>
        <end position="37"/>
    </location>
</feature>
<dbReference type="EMBL" id="JAGGKG010000017">
    <property type="protein sequence ID" value="MBP1906660.1"/>
    <property type="molecule type" value="Genomic_DNA"/>
</dbReference>
<organism evidence="2 3">
    <name type="scientific">Paenibacillus turicensis</name>
    <dbReference type="NCBI Taxonomy" id="160487"/>
    <lineage>
        <taxon>Bacteria</taxon>
        <taxon>Bacillati</taxon>
        <taxon>Bacillota</taxon>
        <taxon>Bacilli</taxon>
        <taxon>Bacillales</taxon>
        <taxon>Paenibacillaceae</taxon>
        <taxon>Paenibacillus</taxon>
    </lineage>
</organism>
<evidence type="ECO:0000256" key="1">
    <source>
        <dbReference type="SAM" id="Phobius"/>
    </source>
</evidence>
<protein>
    <recommendedName>
        <fullName evidence="4">DUF4227 domain-containing protein</fullName>
    </recommendedName>
</protein>
<evidence type="ECO:0000313" key="2">
    <source>
        <dbReference type="EMBL" id="MBP1906660.1"/>
    </source>
</evidence>
<keyword evidence="1" id="KW-0472">Membrane</keyword>
<reference evidence="2 3" key="1">
    <citation type="submission" date="2021-03" db="EMBL/GenBank/DDBJ databases">
        <title>Genomic Encyclopedia of Type Strains, Phase IV (KMG-IV): sequencing the most valuable type-strain genomes for metagenomic binning, comparative biology and taxonomic classification.</title>
        <authorList>
            <person name="Goeker M."/>
        </authorList>
    </citation>
    <scope>NUCLEOTIDE SEQUENCE [LARGE SCALE GENOMIC DNA]</scope>
    <source>
        <strain evidence="2 3">DSM 14349</strain>
    </source>
</reference>
<dbReference type="Proteomes" id="UP001519272">
    <property type="component" value="Unassembled WGS sequence"/>
</dbReference>